<dbReference type="InterPro" id="IPR008927">
    <property type="entry name" value="6-PGluconate_DH-like_C_sf"/>
</dbReference>
<dbReference type="EMBL" id="VLKZ01000011">
    <property type="protein sequence ID" value="TWI53983.1"/>
    <property type="molecule type" value="Genomic_DNA"/>
</dbReference>
<dbReference type="Gene3D" id="3.40.50.720">
    <property type="entry name" value="NAD(P)-binding Rossmann-like Domain"/>
    <property type="match status" value="1"/>
</dbReference>
<keyword evidence="5" id="KW-0472">Membrane</keyword>
<dbReference type="InterPro" id="IPR013328">
    <property type="entry name" value="6PGD_dom2"/>
</dbReference>
<evidence type="ECO:0000256" key="2">
    <source>
        <dbReference type="ARBA" id="ARBA00009463"/>
    </source>
</evidence>
<name>A0A562QB94_9BACI</name>
<dbReference type="SUPFAM" id="SSF48179">
    <property type="entry name" value="6-phosphogluconate dehydrogenase C-terminal domain-like"/>
    <property type="match status" value="1"/>
</dbReference>
<comment type="similarity">
    <text evidence="2">Belongs to the 3-hydroxyacyl-CoA dehydrogenase family.</text>
</comment>
<evidence type="ECO:0000256" key="5">
    <source>
        <dbReference type="SAM" id="Phobius"/>
    </source>
</evidence>
<dbReference type="PIRSF" id="PIRSF000105">
    <property type="entry name" value="HCDH"/>
    <property type="match status" value="1"/>
</dbReference>
<dbReference type="Pfam" id="PF00725">
    <property type="entry name" value="3HCDH"/>
    <property type="match status" value="1"/>
</dbReference>
<organism evidence="8 9">
    <name type="scientific">Halalkalibacter nanhaiisediminis</name>
    <dbReference type="NCBI Taxonomy" id="688079"/>
    <lineage>
        <taxon>Bacteria</taxon>
        <taxon>Bacillati</taxon>
        <taxon>Bacillota</taxon>
        <taxon>Bacilli</taxon>
        <taxon>Bacillales</taxon>
        <taxon>Bacillaceae</taxon>
        <taxon>Halalkalibacter</taxon>
    </lineage>
</organism>
<accession>A0A562QB94</accession>
<evidence type="ECO:0000313" key="9">
    <source>
        <dbReference type="Proteomes" id="UP000315711"/>
    </source>
</evidence>
<comment type="pathway">
    <text evidence="1">Lipid metabolism; butanoate metabolism.</text>
</comment>
<feature type="domain" description="3-hydroxyacyl-CoA dehydrogenase NAD binding" evidence="7">
    <location>
        <begin position="12"/>
        <end position="183"/>
    </location>
</feature>
<protein>
    <submittedName>
        <fullName evidence="8">3-hydroxybutyryl-CoA dehydrogenase</fullName>
    </submittedName>
</protein>
<feature type="domain" description="3-hydroxyacyl-CoA dehydrogenase C-terminal" evidence="6">
    <location>
        <begin position="186"/>
        <end position="281"/>
    </location>
</feature>
<dbReference type="InterPro" id="IPR006180">
    <property type="entry name" value="3-OHacyl-CoA_DH_CS"/>
</dbReference>
<keyword evidence="9" id="KW-1185">Reference proteome</keyword>
<feature type="site" description="Important for catalytic activity" evidence="4">
    <location>
        <position position="140"/>
    </location>
</feature>
<dbReference type="PROSITE" id="PS00067">
    <property type="entry name" value="3HCDH"/>
    <property type="match status" value="1"/>
</dbReference>
<evidence type="ECO:0000259" key="6">
    <source>
        <dbReference type="Pfam" id="PF00725"/>
    </source>
</evidence>
<dbReference type="OrthoDB" id="9771883at2"/>
<dbReference type="UniPathway" id="UPA00863"/>
<dbReference type="Proteomes" id="UP000315711">
    <property type="component" value="Unassembled WGS sequence"/>
</dbReference>
<dbReference type="PANTHER" id="PTHR48075">
    <property type="entry name" value="3-HYDROXYACYL-COA DEHYDROGENASE FAMILY PROTEIN"/>
    <property type="match status" value="1"/>
</dbReference>
<dbReference type="Pfam" id="PF02737">
    <property type="entry name" value="3HCDH_N"/>
    <property type="match status" value="1"/>
</dbReference>
<dbReference type="SUPFAM" id="SSF51735">
    <property type="entry name" value="NAD(P)-binding Rossmann-fold domains"/>
    <property type="match status" value="1"/>
</dbReference>
<dbReference type="PANTHER" id="PTHR48075:SF5">
    <property type="entry name" value="3-HYDROXYBUTYRYL-COA DEHYDROGENASE"/>
    <property type="match status" value="1"/>
</dbReference>
<comment type="caution">
    <text evidence="8">The sequence shown here is derived from an EMBL/GenBank/DDBJ whole genome shotgun (WGS) entry which is preliminary data.</text>
</comment>
<dbReference type="InterPro" id="IPR022694">
    <property type="entry name" value="3-OHacyl-CoA_DH"/>
</dbReference>
<dbReference type="InterPro" id="IPR006176">
    <property type="entry name" value="3-OHacyl-CoA_DH_NAD-bd"/>
</dbReference>
<reference evidence="8 9" key="1">
    <citation type="journal article" date="2015" name="Stand. Genomic Sci.">
        <title>Genomic Encyclopedia of Bacterial and Archaeal Type Strains, Phase III: the genomes of soil and plant-associated and newly described type strains.</title>
        <authorList>
            <person name="Whitman W.B."/>
            <person name="Woyke T."/>
            <person name="Klenk H.P."/>
            <person name="Zhou Y."/>
            <person name="Lilburn T.G."/>
            <person name="Beck B.J."/>
            <person name="De Vos P."/>
            <person name="Vandamme P."/>
            <person name="Eisen J.A."/>
            <person name="Garrity G."/>
            <person name="Hugenholtz P."/>
            <person name="Kyrpides N.C."/>
        </authorList>
    </citation>
    <scope>NUCLEOTIDE SEQUENCE [LARGE SCALE GENOMIC DNA]</scope>
    <source>
        <strain evidence="8 9">CGMCC 1.10116</strain>
    </source>
</reference>
<dbReference type="InterPro" id="IPR036291">
    <property type="entry name" value="NAD(P)-bd_dom_sf"/>
</dbReference>
<dbReference type="GO" id="GO:0019605">
    <property type="term" value="P:butyrate metabolic process"/>
    <property type="evidence" value="ECO:0007669"/>
    <property type="project" value="UniProtKB-UniPathway"/>
</dbReference>
<dbReference type="FunFam" id="3.40.50.720:FF:000009">
    <property type="entry name" value="Fatty oxidation complex, alpha subunit"/>
    <property type="match status" value="1"/>
</dbReference>
<keyword evidence="5" id="KW-1133">Transmembrane helix</keyword>
<dbReference type="GO" id="GO:0006635">
    <property type="term" value="P:fatty acid beta-oxidation"/>
    <property type="evidence" value="ECO:0007669"/>
    <property type="project" value="TreeGrafter"/>
</dbReference>
<feature type="transmembrane region" description="Helical" evidence="5">
    <location>
        <begin position="12"/>
        <end position="33"/>
    </location>
</feature>
<dbReference type="AlphaFoldDB" id="A0A562QB94"/>
<evidence type="ECO:0000256" key="1">
    <source>
        <dbReference type="ARBA" id="ARBA00005086"/>
    </source>
</evidence>
<evidence type="ECO:0000259" key="7">
    <source>
        <dbReference type="Pfam" id="PF02737"/>
    </source>
</evidence>
<dbReference type="Gene3D" id="1.10.1040.10">
    <property type="entry name" value="N-(1-d-carboxylethyl)-l-norvaline Dehydrogenase, domain 2"/>
    <property type="match status" value="1"/>
</dbReference>
<sequence length="282" mass="31151">MSQLSLKQCNEVLVIGCGLMGAGIAQVVAQAGFNVIVMDRTEEDLIKGKNQIEKALRKQDATAQEEIKKRIIFSTRISDGKNADLAIEAIPEKIDQKKELFVTLDELLKPEAILASNTSSLSIADMSSVTKRPEQVIGLHFFSPVPIMQLLEIVVSINTSKVVIEWAQAFGEKLRKKTIIAKDYPGFVVNRVLVPMLNEAAFLVMEGNAPSEIDKGLMLGANHPIGPLKLTDMVGVDVVLYTLQSLYEGYNDSKYRPCPLLKRMVEAGHLGKKTGRGFYEYK</sequence>
<dbReference type="InterPro" id="IPR006108">
    <property type="entry name" value="3HC_DH_C"/>
</dbReference>
<keyword evidence="5" id="KW-0812">Transmembrane</keyword>
<dbReference type="GO" id="GO:0008691">
    <property type="term" value="F:3-hydroxybutyryl-CoA dehydrogenase activity"/>
    <property type="evidence" value="ECO:0007669"/>
    <property type="project" value="TreeGrafter"/>
</dbReference>
<dbReference type="RefSeq" id="WP_144451488.1">
    <property type="nucleotide sequence ID" value="NZ_VLKZ01000011.1"/>
</dbReference>
<evidence type="ECO:0000256" key="4">
    <source>
        <dbReference type="PIRSR" id="PIRSR000105-1"/>
    </source>
</evidence>
<dbReference type="GO" id="GO:0070403">
    <property type="term" value="F:NAD+ binding"/>
    <property type="evidence" value="ECO:0007669"/>
    <property type="project" value="InterPro"/>
</dbReference>
<evidence type="ECO:0000313" key="8">
    <source>
        <dbReference type="EMBL" id="TWI53983.1"/>
    </source>
</evidence>
<proteinExistence type="inferred from homology"/>
<keyword evidence="3" id="KW-0560">Oxidoreductase</keyword>
<evidence type="ECO:0000256" key="3">
    <source>
        <dbReference type="ARBA" id="ARBA00023002"/>
    </source>
</evidence>
<gene>
    <name evidence="8" type="ORF">IQ10_03293</name>
</gene>